<dbReference type="Proteomes" id="UP001142374">
    <property type="component" value="Unassembled WGS sequence"/>
</dbReference>
<reference evidence="2" key="1">
    <citation type="submission" date="2022-06" db="EMBL/GenBank/DDBJ databases">
        <title>WGS of actinobacteria.</title>
        <authorList>
            <person name="Thawai C."/>
        </authorList>
    </citation>
    <scope>NUCLEOTIDE SEQUENCE</scope>
    <source>
        <strain evidence="2">AA8</strain>
    </source>
</reference>
<gene>
    <name evidence="2" type="ORF">NQU55_18490</name>
</gene>
<evidence type="ECO:0000313" key="2">
    <source>
        <dbReference type="EMBL" id="MCQ8771736.1"/>
    </source>
</evidence>
<feature type="transmembrane region" description="Helical" evidence="1">
    <location>
        <begin position="197"/>
        <end position="218"/>
    </location>
</feature>
<keyword evidence="1" id="KW-0472">Membrane</keyword>
<organism evidence="2 3">
    <name type="scientific">Streptomyces telluris</name>
    <dbReference type="NCBI Taxonomy" id="2720021"/>
    <lineage>
        <taxon>Bacteria</taxon>
        <taxon>Bacillati</taxon>
        <taxon>Actinomycetota</taxon>
        <taxon>Actinomycetes</taxon>
        <taxon>Kitasatosporales</taxon>
        <taxon>Streptomycetaceae</taxon>
        <taxon>Streptomyces</taxon>
    </lineage>
</organism>
<protein>
    <submittedName>
        <fullName evidence="2">ABC transporter</fullName>
    </submittedName>
</protein>
<name>A0A9X2RPQ8_9ACTN</name>
<keyword evidence="3" id="KW-1185">Reference proteome</keyword>
<sequence length="222" mass="21550">MIALLGYQAALLLRSHRWLPPLLLYGASMGVGVQGGQPVLDCAGWAAATLLPVTAWLVRVCVTNEPAAARDCSAAAAGPGRVHLAAIGVALGAALLLAAAGSAVVAAVGDPHTAGRRAAVALGPATAAGLAAAVVCALLGTAVGALCNRPLLRSTAWAVPSTVLAAFLVLFAGASPARAVVTGLVTGSRTGVVSVPWPSLAAAGALAAGAVSVACAFASRRT</sequence>
<feature type="transmembrane region" description="Helical" evidence="1">
    <location>
        <begin position="82"/>
        <end position="109"/>
    </location>
</feature>
<keyword evidence="1" id="KW-0812">Transmembrane</keyword>
<dbReference type="AlphaFoldDB" id="A0A9X2RPQ8"/>
<evidence type="ECO:0000256" key="1">
    <source>
        <dbReference type="SAM" id="Phobius"/>
    </source>
</evidence>
<keyword evidence="1" id="KW-1133">Transmembrane helix</keyword>
<feature type="transmembrane region" description="Helical" evidence="1">
    <location>
        <begin position="157"/>
        <end position="177"/>
    </location>
</feature>
<evidence type="ECO:0000313" key="3">
    <source>
        <dbReference type="Proteomes" id="UP001142374"/>
    </source>
</evidence>
<proteinExistence type="predicted"/>
<dbReference type="RefSeq" id="WP_168093533.1">
    <property type="nucleotide sequence ID" value="NZ_JAATER010000155.1"/>
</dbReference>
<comment type="caution">
    <text evidence="2">The sequence shown here is derived from an EMBL/GenBank/DDBJ whole genome shotgun (WGS) entry which is preliminary data.</text>
</comment>
<accession>A0A9X2RPQ8</accession>
<dbReference type="EMBL" id="JANIID010000016">
    <property type="protein sequence ID" value="MCQ8771736.1"/>
    <property type="molecule type" value="Genomic_DNA"/>
</dbReference>
<feature type="transmembrane region" description="Helical" evidence="1">
    <location>
        <begin position="121"/>
        <end position="145"/>
    </location>
</feature>